<sequence>MGLPLEQWRGGEADGKDAPAPAGCRTPGRAQEEEGPPRGSSRSSGAGTTTPAPTSRPSSPPTTSRDLRRARGLSISNKKSFSFKKKNEGSIRCQEPVFEL</sequence>
<evidence type="ECO:0000256" key="1">
    <source>
        <dbReference type="SAM" id="MobiDB-lite"/>
    </source>
</evidence>
<reference evidence="3" key="1">
    <citation type="journal article" date="2019" name="Nat. Commun.">
        <title>The genome of broomcorn millet.</title>
        <authorList>
            <person name="Zou C."/>
            <person name="Miki D."/>
            <person name="Li D."/>
            <person name="Tang Q."/>
            <person name="Xiao L."/>
            <person name="Rajput S."/>
            <person name="Deng P."/>
            <person name="Jia W."/>
            <person name="Huang R."/>
            <person name="Zhang M."/>
            <person name="Sun Y."/>
            <person name="Hu J."/>
            <person name="Fu X."/>
            <person name="Schnable P.S."/>
            <person name="Li F."/>
            <person name="Zhang H."/>
            <person name="Feng B."/>
            <person name="Zhu X."/>
            <person name="Liu R."/>
            <person name="Schnable J.C."/>
            <person name="Zhu J.-K."/>
            <person name="Zhang H."/>
        </authorList>
    </citation>
    <scope>NUCLEOTIDE SEQUENCE [LARGE SCALE GENOMIC DNA]</scope>
</reference>
<dbReference type="AlphaFoldDB" id="A0A3L6SF13"/>
<dbReference type="Proteomes" id="UP000275267">
    <property type="component" value="Unassembled WGS sequence"/>
</dbReference>
<feature type="compositionally biased region" description="Low complexity" evidence="1">
    <location>
        <begin position="37"/>
        <end position="64"/>
    </location>
</feature>
<evidence type="ECO:0000313" key="3">
    <source>
        <dbReference type="Proteomes" id="UP000275267"/>
    </source>
</evidence>
<evidence type="ECO:0000313" key="2">
    <source>
        <dbReference type="EMBL" id="RLN19134.1"/>
    </source>
</evidence>
<accession>A0A3L6SF13</accession>
<name>A0A3L6SF13_PANMI</name>
<proteinExistence type="predicted"/>
<dbReference type="EMBL" id="PQIB02000005">
    <property type="protein sequence ID" value="RLN19134.1"/>
    <property type="molecule type" value="Genomic_DNA"/>
</dbReference>
<keyword evidence="3" id="KW-1185">Reference proteome</keyword>
<gene>
    <name evidence="2" type="ORF">C2845_PM02G25040</name>
</gene>
<organism evidence="2 3">
    <name type="scientific">Panicum miliaceum</name>
    <name type="common">Proso millet</name>
    <name type="synonym">Broomcorn millet</name>
    <dbReference type="NCBI Taxonomy" id="4540"/>
    <lineage>
        <taxon>Eukaryota</taxon>
        <taxon>Viridiplantae</taxon>
        <taxon>Streptophyta</taxon>
        <taxon>Embryophyta</taxon>
        <taxon>Tracheophyta</taxon>
        <taxon>Spermatophyta</taxon>
        <taxon>Magnoliopsida</taxon>
        <taxon>Liliopsida</taxon>
        <taxon>Poales</taxon>
        <taxon>Poaceae</taxon>
        <taxon>PACMAD clade</taxon>
        <taxon>Panicoideae</taxon>
        <taxon>Panicodae</taxon>
        <taxon>Paniceae</taxon>
        <taxon>Panicinae</taxon>
        <taxon>Panicum</taxon>
        <taxon>Panicum sect. Panicum</taxon>
    </lineage>
</organism>
<protein>
    <submittedName>
        <fullName evidence="2">Uncharacterized protein</fullName>
    </submittedName>
</protein>
<comment type="caution">
    <text evidence="2">The sequence shown here is derived from an EMBL/GenBank/DDBJ whole genome shotgun (WGS) entry which is preliminary data.</text>
</comment>
<feature type="region of interest" description="Disordered" evidence="1">
    <location>
        <begin position="1"/>
        <end position="100"/>
    </location>
</feature>